<comment type="caution">
    <text evidence="4">The sequence shown here is derived from an EMBL/GenBank/DDBJ whole genome shotgun (WGS) entry which is preliminary data.</text>
</comment>
<dbReference type="Pfam" id="PF01740">
    <property type="entry name" value="STAS"/>
    <property type="match status" value="1"/>
</dbReference>
<name>B4D8T7_9BACT</name>
<evidence type="ECO:0000259" key="3">
    <source>
        <dbReference type="PROSITE" id="PS50801"/>
    </source>
</evidence>
<evidence type="ECO:0000256" key="1">
    <source>
        <dbReference type="ARBA" id="ARBA00009013"/>
    </source>
</evidence>
<dbReference type="InParanoid" id="B4D8T7"/>
<dbReference type="GO" id="GO:0043856">
    <property type="term" value="F:anti-sigma factor antagonist activity"/>
    <property type="evidence" value="ECO:0007669"/>
    <property type="project" value="InterPro"/>
</dbReference>
<protein>
    <recommendedName>
        <fullName evidence="2">Anti-sigma factor antagonist</fullName>
    </recommendedName>
</protein>
<dbReference type="InterPro" id="IPR003658">
    <property type="entry name" value="Anti-sigma_ant"/>
</dbReference>
<dbReference type="InterPro" id="IPR036513">
    <property type="entry name" value="STAS_dom_sf"/>
</dbReference>
<evidence type="ECO:0000256" key="2">
    <source>
        <dbReference type="RuleBase" id="RU003749"/>
    </source>
</evidence>
<dbReference type="CDD" id="cd07043">
    <property type="entry name" value="STAS_anti-anti-sigma_factors"/>
    <property type="match status" value="1"/>
</dbReference>
<accession>B4D8T7</accession>
<dbReference type="PROSITE" id="PS50801">
    <property type="entry name" value="STAS"/>
    <property type="match status" value="1"/>
</dbReference>
<dbReference type="PANTHER" id="PTHR33495:SF2">
    <property type="entry name" value="ANTI-SIGMA FACTOR ANTAGONIST TM_1081-RELATED"/>
    <property type="match status" value="1"/>
</dbReference>
<sequence>MPTAPQNQTGILALEGEIDLHRSPQVKETLEPLVSQKVPRILVDFSQVTYIDSSGLATMIETLQRIQSYGGKFAMFGLRDSVRNIFEIARLDQIFSIYPDQATAVAGT</sequence>
<evidence type="ECO:0000313" key="5">
    <source>
        <dbReference type="Proteomes" id="UP000005824"/>
    </source>
</evidence>
<dbReference type="PANTHER" id="PTHR33495">
    <property type="entry name" value="ANTI-SIGMA FACTOR ANTAGONIST TM_1081-RELATED-RELATED"/>
    <property type="match status" value="1"/>
</dbReference>
<keyword evidence="5" id="KW-1185">Reference proteome</keyword>
<reference evidence="4 5" key="1">
    <citation type="journal article" date="2011" name="J. Bacteriol.">
        <title>Genome sequence of Chthoniobacter flavus Ellin428, an aerobic heterotrophic soil bacterium.</title>
        <authorList>
            <person name="Kant R."/>
            <person name="van Passel M.W."/>
            <person name="Palva A."/>
            <person name="Lucas S."/>
            <person name="Lapidus A."/>
            <person name="Glavina Del Rio T."/>
            <person name="Dalin E."/>
            <person name="Tice H."/>
            <person name="Bruce D."/>
            <person name="Goodwin L."/>
            <person name="Pitluck S."/>
            <person name="Larimer F.W."/>
            <person name="Land M.L."/>
            <person name="Hauser L."/>
            <person name="Sangwan P."/>
            <person name="de Vos W.M."/>
            <person name="Janssen P.H."/>
            <person name="Smidt H."/>
        </authorList>
    </citation>
    <scope>NUCLEOTIDE SEQUENCE [LARGE SCALE GENOMIC DNA]</scope>
    <source>
        <strain evidence="4 5">Ellin428</strain>
    </source>
</reference>
<gene>
    <name evidence="4" type="ORF">CfE428DRAFT_5327</name>
</gene>
<dbReference type="AlphaFoldDB" id="B4D8T7"/>
<dbReference type="eggNOG" id="COG1366">
    <property type="taxonomic scope" value="Bacteria"/>
</dbReference>
<dbReference type="Proteomes" id="UP000005824">
    <property type="component" value="Unassembled WGS sequence"/>
</dbReference>
<dbReference type="Gene3D" id="3.30.750.24">
    <property type="entry name" value="STAS domain"/>
    <property type="match status" value="1"/>
</dbReference>
<dbReference type="NCBIfam" id="TIGR00377">
    <property type="entry name" value="ant_ant_sig"/>
    <property type="match status" value="1"/>
</dbReference>
<proteinExistence type="inferred from homology"/>
<feature type="domain" description="STAS" evidence="3">
    <location>
        <begin position="11"/>
        <end position="108"/>
    </location>
</feature>
<evidence type="ECO:0000313" key="4">
    <source>
        <dbReference type="EMBL" id="EDY17145.1"/>
    </source>
</evidence>
<dbReference type="SUPFAM" id="SSF52091">
    <property type="entry name" value="SpoIIaa-like"/>
    <property type="match status" value="1"/>
</dbReference>
<organism evidence="4 5">
    <name type="scientific">Chthoniobacter flavus Ellin428</name>
    <dbReference type="NCBI Taxonomy" id="497964"/>
    <lineage>
        <taxon>Bacteria</taxon>
        <taxon>Pseudomonadati</taxon>
        <taxon>Verrucomicrobiota</taxon>
        <taxon>Spartobacteria</taxon>
        <taxon>Chthoniobacterales</taxon>
        <taxon>Chthoniobacteraceae</taxon>
        <taxon>Chthoniobacter</taxon>
    </lineage>
</organism>
<dbReference type="InterPro" id="IPR002645">
    <property type="entry name" value="STAS_dom"/>
</dbReference>
<dbReference type="EMBL" id="ABVL01000023">
    <property type="protein sequence ID" value="EDY17145.1"/>
    <property type="molecule type" value="Genomic_DNA"/>
</dbReference>
<dbReference type="RefSeq" id="WP_006982648.1">
    <property type="nucleotide sequence ID" value="NZ_ABVL01000023.1"/>
</dbReference>
<comment type="similarity">
    <text evidence="1 2">Belongs to the anti-sigma-factor antagonist family.</text>
</comment>
<dbReference type="STRING" id="497964.CfE428DRAFT_5327"/>